<keyword evidence="3" id="KW-1185">Reference proteome</keyword>
<protein>
    <submittedName>
        <fullName evidence="2">Uncharacterized protein</fullName>
    </submittedName>
</protein>
<accession>E3ST15</accession>
<name>E3ST15_9CAUD</name>
<evidence type="ECO:0000256" key="1">
    <source>
        <dbReference type="SAM" id="MobiDB-lite"/>
    </source>
</evidence>
<evidence type="ECO:0000313" key="2">
    <source>
        <dbReference type="EMBL" id="ADO99943.1"/>
    </source>
</evidence>
<dbReference type="Proteomes" id="UP000006538">
    <property type="component" value="Segment"/>
</dbReference>
<gene>
    <name evidence="2" type="ORF">PHM2_165</name>
</gene>
<feature type="region of interest" description="Disordered" evidence="1">
    <location>
        <begin position="1"/>
        <end position="30"/>
    </location>
</feature>
<proteinExistence type="predicted"/>
<dbReference type="RefSeq" id="YP_004323534.1">
    <property type="nucleotide sequence ID" value="NC_015284.1"/>
</dbReference>
<organism evidence="2 3">
    <name type="scientific">Prochlorococcus phage P-HM2</name>
    <dbReference type="NCBI Taxonomy" id="445696"/>
    <lineage>
        <taxon>Viruses</taxon>
        <taxon>Duplodnaviria</taxon>
        <taxon>Heunggongvirae</taxon>
        <taxon>Uroviricota</taxon>
        <taxon>Caudoviricetes</taxon>
        <taxon>Eurybiavirus</taxon>
        <taxon>Eurybiavirus PHM2</taxon>
    </lineage>
</organism>
<reference evidence="2 3" key="1">
    <citation type="journal article" date="2010" name="Environ. Microbiol.">
        <title>Genomic analysis of oceanic cyanobacterial myoviruses compared with T4-like myoviruses from diverse hosts and environments.</title>
        <authorList>
            <person name="Sullivan M.B."/>
            <person name="Huang K.H."/>
            <person name="Ignacio-Espinoza J.C."/>
            <person name="Berlin A.M."/>
            <person name="Kelly L."/>
            <person name="Weigele P.R."/>
            <person name="DeFrancesco A.S."/>
            <person name="Kern S.E."/>
            <person name="Thompson L.R."/>
            <person name="Young S."/>
            <person name="Yandava C."/>
            <person name="Fu R."/>
            <person name="Krastins B."/>
            <person name="Chase M."/>
            <person name="Sarracino D."/>
            <person name="Osburne M.S."/>
            <person name="Henn M.R."/>
            <person name="Chisholm S.W."/>
        </authorList>
    </citation>
    <scope>NUCLEOTIDE SEQUENCE [LARGE SCALE GENOMIC DNA]</scope>
    <source>
        <strain evidence="2">M4-259</strain>
    </source>
</reference>
<sequence>MVVMPTLDDPDGMKSGQEKKMPKVKKDKYQKEEACNKSKKGVECPVHGDKDCT</sequence>
<dbReference type="EMBL" id="GU075905">
    <property type="protein sequence ID" value="ADO99943.1"/>
    <property type="molecule type" value="Genomic_DNA"/>
</dbReference>
<dbReference type="GeneID" id="10328036"/>
<evidence type="ECO:0000313" key="3">
    <source>
        <dbReference type="Proteomes" id="UP000006538"/>
    </source>
</evidence>
<dbReference type="KEGG" id="vg:10328036"/>